<feature type="domain" description="Glycosyl transferase family 1" evidence="1">
    <location>
        <begin position="192"/>
        <end position="351"/>
    </location>
</feature>
<organism evidence="2 3">
    <name type="scientific">Bacteroides oleiciplenus YIT 12058</name>
    <dbReference type="NCBI Taxonomy" id="742727"/>
    <lineage>
        <taxon>Bacteria</taxon>
        <taxon>Pseudomonadati</taxon>
        <taxon>Bacteroidota</taxon>
        <taxon>Bacteroidia</taxon>
        <taxon>Bacteroidales</taxon>
        <taxon>Bacteroidaceae</taxon>
        <taxon>Bacteroides</taxon>
    </lineage>
</organism>
<dbReference type="CDD" id="cd03801">
    <property type="entry name" value="GT4_PimA-like"/>
    <property type="match status" value="1"/>
</dbReference>
<keyword evidence="3" id="KW-1185">Reference proteome</keyword>
<dbReference type="STRING" id="742727.HMPREF9447_01401"/>
<dbReference type="PANTHER" id="PTHR12526">
    <property type="entry name" value="GLYCOSYLTRANSFERASE"/>
    <property type="match status" value="1"/>
</dbReference>
<gene>
    <name evidence="2" type="ORF">HMPREF9447_01401</name>
</gene>
<evidence type="ECO:0000259" key="1">
    <source>
        <dbReference type="Pfam" id="PF00534"/>
    </source>
</evidence>
<dbReference type="Pfam" id="PF00534">
    <property type="entry name" value="Glycos_transf_1"/>
    <property type="match status" value="1"/>
</dbReference>
<dbReference type="eggNOG" id="COG0438">
    <property type="taxonomic scope" value="Bacteria"/>
</dbReference>
<dbReference type="HOGENOM" id="CLU_052303_0_0_10"/>
<dbReference type="Proteomes" id="UP000009872">
    <property type="component" value="Unassembled WGS sequence"/>
</dbReference>
<dbReference type="OrthoDB" id="9790710at2"/>
<accession>K9E5V3</accession>
<dbReference type="Gene3D" id="3.40.50.2000">
    <property type="entry name" value="Glycogen Phosphorylase B"/>
    <property type="match status" value="2"/>
</dbReference>
<dbReference type="GO" id="GO:0016757">
    <property type="term" value="F:glycosyltransferase activity"/>
    <property type="evidence" value="ECO:0007669"/>
    <property type="project" value="InterPro"/>
</dbReference>
<comment type="caution">
    <text evidence="2">The sequence shown here is derived from an EMBL/GenBank/DDBJ whole genome shotgun (WGS) entry which is preliminary data.</text>
</comment>
<reference evidence="2 3" key="1">
    <citation type="submission" date="2012-09" db="EMBL/GenBank/DDBJ databases">
        <title>The Genome Sequence of Bacteroides oleiciplenus YIT 12058.</title>
        <authorList>
            <consortium name="The Broad Institute Genome Sequencing Platform"/>
            <person name="Earl A."/>
            <person name="Ward D."/>
            <person name="Feldgarden M."/>
            <person name="Gevers D."/>
            <person name="Morotomi M."/>
            <person name="Walker B."/>
            <person name="Young S.K."/>
            <person name="Zeng Q."/>
            <person name="Gargeya S."/>
            <person name="Fitzgerald M."/>
            <person name="Haas B."/>
            <person name="Abouelleil A."/>
            <person name="Alvarado L."/>
            <person name="Arachchi H.M."/>
            <person name="Berlin A.M."/>
            <person name="Chapman S.B."/>
            <person name="Goldberg J."/>
            <person name="Griggs A."/>
            <person name="Gujja S."/>
            <person name="Hansen M."/>
            <person name="Howarth C."/>
            <person name="Imamovic A."/>
            <person name="Larimer J."/>
            <person name="McCowen C."/>
            <person name="Montmayeur A."/>
            <person name="Murphy C."/>
            <person name="Neiman D."/>
            <person name="Pearson M."/>
            <person name="Priest M."/>
            <person name="Roberts A."/>
            <person name="Saif S."/>
            <person name="Shea T."/>
            <person name="Sisk P."/>
            <person name="Sykes S."/>
            <person name="Wortman J."/>
            <person name="Nusbaum C."/>
            <person name="Birren B."/>
        </authorList>
    </citation>
    <scope>NUCLEOTIDE SEQUENCE [LARGE SCALE GENOMIC DNA]</scope>
    <source>
        <strain evidence="2 3">YIT 12058</strain>
    </source>
</reference>
<proteinExistence type="predicted"/>
<dbReference type="AlphaFoldDB" id="K9E5V3"/>
<name>K9E5V3_9BACE</name>
<protein>
    <recommendedName>
        <fullName evidence="1">Glycosyl transferase family 1 domain-containing protein</fullName>
    </recommendedName>
</protein>
<dbReference type="InterPro" id="IPR001296">
    <property type="entry name" value="Glyco_trans_1"/>
</dbReference>
<dbReference type="EMBL" id="ADLF01000008">
    <property type="protein sequence ID" value="EKU91211.1"/>
    <property type="molecule type" value="Genomic_DNA"/>
</dbReference>
<evidence type="ECO:0000313" key="3">
    <source>
        <dbReference type="Proteomes" id="UP000009872"/>
    </source>
</evidence>
<evidence type="ECO:0000313" key="2">
    <source>
        <dbReference type="EMBL" id="EKU91211.1"/>
    </source>
</evidence>
<sequence>MSKKLYILCQRYYDEDKRNISIGGIQTYILNLLDVAKYVGVSVSIIQYAKSNFILDYADGIRIIGVDVSKTKSVSIKNRRLYKVFLEYATIEDVLLYATEAIALQKSKCYSIAIQHGISWDIESQEQCSRFSNICNIFRKSLEAILLTYYIKNVDKVIAVDYNYLNWYRTQIKHKEAEIKVIPNFTKIPAKNKKIKIDESVTILFARRLQPYRGTRLFAEAIRNILIKYDNLNVVIAGEGPDEEYLKAMFADNAHVTFIKYHVSESLEIHKDVDIAVIPTVGSEGTSFSLLEAMASYCAVICTNVGGMTNIIINGYNGIMINPSVKELTNALDLLVSDEATRLYLANNAYDVAKKSFSYDRWKDSWISILQNAFNI</sequence>
<dbReference type="PATRIC" id="fig|742727.4.peg.1421"/>
<dbReference type="RefSeq" id="WP_009128969.1">
    <property type="nucleotide sequence ID" value="NZ_JH992940.1"/>
</dbReference>
<dbReference type="SUPFAM" id="SSF53756">
    <property type="entry name" value="UDP-Glycosyltransferase/glycogen phosphorylase"/>
    <property type="match status" value="1"/>
</dbReference>